<gene>
    <name evidence="1" type="ORF">LAUMK136_02276</name>
</gene>
<accession>A0A498Q2M6</accession>
<dbReference type="EMBL" id="UPHP01000054">
    <property type="protein sequence ID" value="VBA38120.1"/>
    <property type="molecule type" value="Genomic_DNA"/>
</dbReference>
<dbReference type="AlphaFoldDB" id="A0A498Q2M6"/>
<proteinExistence type="predicted"/>
<protein>
    <submittedName>
        <fullName evidence="1">Uncharacterized protein</fullName>
    </submittedName>
</protein>
<sequence length="76" mass="7601">MQTAETSGIVSASCTSVSPPALAEEAAVDSTHVAAYFAYCGARSTAGAIHRQISNAICTLNTASGSSKLCPHSSIA</sequence>
<evidence type="ECO:0000313" key="2">
    <source>
        <dbReference type="Proteomes" id="UP000273307"/>
    </source>
</evidence>
<evidence type="ECO:0000313" key="1">
    <source>
        <dbReference type="EMBL" id="VBA38120.1"/>
    </source>
</evidence>
<dbReference type="Proteomes" id="UP000273307">
    <property type="component" value="Unassembled WGS sequence"/>
</dbReference>
<organism evidence="1 2">
    <name type="scientific">Mycobacterium attenuatum</name>
    <dbReference type="NCBI Taxonomy" id="2341086"/>
    <lineage>
        <taxon>Bacteria</taxon>
        <taxon>Bacillati</taxon>
        <taxon>Actinomycetota</taxon>
        <taxon>Actinomycetes</taxon>
        <taxon>Mycobacteriales</taxon>
        <taxon>Mycobacteriaceae</taxon>
        <taxon>Mycobacterium</taxon>
    </lineage>
</organism>
<name>A0A498Q2M6_9MYCO</name>
<keyword evidence="2" id="KW-1185">Reference proteome</keyword>
<reference evidence="1 2" key="1">
    <citation type="submission" date="2018-09" db="EMBL/GenBank/DDBJ databases">
        <authorList>
            <person name="Tagini F."/>
        </authorList>
    </citation>
    <scope>NUCLEOTIDE SEQUENCE [LARGE SCALE GENOMIC DNA]</scope>
    <source>
        <strain evidence="1 2">MK136</strain>
    </source>
</reference>